<protein>
    <recommendedName>
        <fullName evidence="12 13">DNA primase</fullName>
        <ecNumber evidence="12">2.7.7.101</ecNumber>
    </recommendedName>
</protein>
<dbReference type="InterPro" id="IPR002694">
    <property type="entry name" value="Znf_CHC2"/>
</dbReference>
<feature type="zinc finger region" description="CHC2-type" evidence="12 14">
    <location>
        <begin position="41"/>
        <end position="65"/>
    </location>
</feature>
<feature type="region of interest" description="Disordered" evidence="15">
    <location>
        <begin position="444"/>
        <end position="467"/>
    </location>
</feature>
<dbReference type="PANTHER" id="PTHR30313:SF2">
    <property type="entry name" value="DNA PRIMASE"/>
    <property type="match status" value="1"/>
</dbReference>
<dbReference type="HAMAP" id="MF_00974">
    <property type="entry name" value="DNA_primase_DnaG"/>
    <property type="match status" value="1"/>
</dbReference>
<comment type="cofactor">
    <cofactor evidence="12 13 14">
        <name>Zn(2+)</name>
        <dbReference type="ChEBI" id="CHEBI:29105"/>
    </cofactor>
    <text evidence="12 13 14">Binds 1 zinc ion per monomer.</text>
</comment>
<dbReference type="GO" id="GO:0006269">
    <property type="term" value="P:DNA replication, synthesis of primer"/>
    <property type="evidence" value="ECO:0007669"/>
    <property type="project" value="UniProtKB-UniRule"/>
</dbReference>
<dbReference type="Pfam" id="PF01807">
    <property type="entry name" value="Zn_ribbon_DnaG"/>
    <property type="match status" value="1"/>
</dbReference>
<dbReference type="Gene3D" id="1.10.860.10">
    <property type="entry name" value="DNAb Helicase, Chain A"/>
    <property type="match status" value="1"/>
</dbReference>
<evidence type="ECO:0000256" key="2">
    <source>
        <dbReference type="ARBA" id="ARBA00022515"/>
    </source>
</evidence>
<evidence type="ECO:0000256" key="14">
    <source>
        <dbReference type="PIRSR" id="PIRSR002811-1"/>
    </source>
</evidence>
<keyword evidence="9" id="KW-0460">Magnesium</keyword>
<evidence type="ECO:0000256" key="12">
    <source>
        <dbReference type="HAMAP-Rule" id="MF_00974"/>
    </source>
</evidence>
<dbReference type="InterPro" id="IPR016136">
    <property type="entry name" value="DNA_helicase_N/primase_C"/>
</dbReference>
<dbReference type="GO" id="GO:0003677">
    <property type="term" value="F:DNA binding"/>
    <property type="evidence" value="ECO:0007669"/>
    <property type="project" value="UniProtKB-KW"/>
</dbReference>
<dbReference type="GO" id="GO:0005737">
    <property type="term" value="C:cytoplasm"/>
    <property type="evidence" value="ECO:0007669"/>
    <property type="project" value="TreeGrafter"/>
</dbReference>
<evidence type="ECO:0000256" key="8">
    <source>
        <dbReference type="ARBA" id="ARBA00022833"/>
    </source>
</evidence>
<keyword evidence="8 12" id="KW-0862">Zinc</keyword>
<dbReference type="Gene3D" id="3.40.1360.10">
    <property type="match status" value="1"/>
</dbReference>
<dbReference type="Pfam" id="PF13155">
    <property type="entry name" value="Toprim_2"/>
    <property type="match status" value="1"/>
</dbReference>
<dbReference type="InterPro" id="IPR013264">
    <property type="entry name" value="DNAG_N"/>
</dbReference>
<dbReference type="InterPro" id="IPR036185">
    <property type="entry name" value="DNA_heli_DnaB-like_N_sf"/>
</dbReference>
<dbReference type="OrthoDB" id="9803773at2"/>
<dbReference type="InterPro" id="IPR030846">
    <property type="entry name" value="DnaG_bac"/>
</dbReference>
<dbReference type="EMBL" id="VNJI01000013">
    <property type="protein sequence ID" value="TVY09641.1"/>
    <property type="molecule type" value="Genomic_DNA"/>
</dbReference>
<proteinExistence type="inferred from homology"/>
<evidence type="ECO:0000256" key="10">
    <source>
        <dbReference type="ARBA" id="ARBA00023125"/>
    </source>
</evidence>
<keyword evidence="11 12" id="KW-0804">Transcription</keyword>
<evidence type="ECO:0000256" key="3">
    <source>
        <dbReference type="ARBA" id="ARBA00022679"/>
    </source>
</evidence>
<comment type="similarity">
    <text evidence="12 13">Belongs to the DnaG primase family.</text>
</comment>
<evidence type="ECO:0000256" key="1">
    <source>
        <dbReference type="ARBA" id="ARBA00022478"/>
    </source>
</evidence>
<dbReference type="Gene3D" id="3.90.980.10">
    <property type="entry name" value="DNA primase, catalytic core, N-terminal domain"/>
    <property type="match status" value="1"/>
</dbReference>
<dbReference type="GO" id="GO:0003899">
    <property type="term" value="F:DNA-directed RNA polymerase activity"/>
    <property type="evidence" value="ECO:0007669"/>
    <property type="project" value="UniProtKB-UniRule"/>
</dbReference>
<dbReference type="FunFam" id="3.90.980.10:FF:000001">
    <property type="entry name" value="DNA primase"/>
    <property type="match status" value="1"/>
</dbReference>
<dbReference type="AlphaFoldDB" id="A0A559KBZ2"/>
<organism evidence="17 18">
    <name type="scientific">Paenibacillus cremeus</name>
    <dbReference type="NCBI Taxonomy" id="2163881"/>
    <lineage>
        <taxon>Bacteria</taxon>
        <taxon>Bacillati</taxon>
        <taxon>Bacillota</taxon>
        <taxon>Bacilli</taxon>
        <taxon>Bacillales</taxon>
        <taxon>Paenibacillaceae</taxon>
        <taxon>Paenibacillus</taxon>
    </lineage>
</organism>
<keyword evidence="10 12" id="KW-0238">DNA-binding</keyword>
<dbReference type="GO" id="GO:0000428">
    <property type="term" value="C:DNA-directed RNA polymerase complex"/>
    <property type="evidence" value="ECO:0007669"/>
    <property type="project" value="UniProtKB-KW"/>
</dbReference>
<evidence type="ECO:0000256" key="7">
    <source>
        <dbReference type="ARBA" id="ARBA00022771"/>
    </source>
</evidence>
<dbReference type="NCBIfam" id="TIGR01391">
    <property type="entry name" value="dnaG"/>
    <property type="match status" value="1"/>
</dbReference>
<dbReference type="InterPro" id="IPR019475">
    <property type="entry name" value="DNA_primase_DnaB-bd"/>
</dbReference>
<dbReference type="PANTHER" id="PTHR30313">
    <property type="entry name" value="DNA PRIMASE"/>
    <property type="match status" value="1"/>
</dbReference>
<evidence type="ECO:0000256" key="5">
    <source>
        <dbReference type="ARBA" id="ARBA00022705"/>
    </source>
</evidence>
<dbReference type="RefSeq" id="WP_144847263.1">
    <property type="nucleotide sequence ID" value="NZ_VNJI01000013.1"/>
</dbReference>
<evidence type="ECO:0000259" key="16">
    <source>
        <dbReference type="PROSITE" id="PS50880"/>
    </source>
</evidence>
<dbReference type="SUPFAM" id="SSF48024">
    <property type="entry name" value="N-terminal domain of DnaB helicase"/>
    <property type="match status" value="1"/>
</dbReference>
<comment type="subunit">
    <text evidence="12">Monomer. Interacts with DnaB.</text>
</comment>
<comment type="catalytic activity">
    <reaction evidence="12">
        <text>ssDNA + n NTP = ssDNA/pppN(pN)n-1 hybrid + (n-1) diphosphate.</text>
        <dbReference type="EC" id="2.7.7.101"/>
    </reaction>
</comment>
<dbReference type="Pfam" id="PF08275">
    <property type="entry name" value="DNAG_N"/>
    <property type="match status" value="1"/>
</dbReference>
<dbReference type="FunFam" id="3.90.580.10:FF:000001">
    <property type="entry name" value="DNA primase"/>
    <property type="match status" value="1"/>
</dbReference>
<keyword evidence="6 12" id="KW-0479">Metal-binding</keyword>
<dbReference type="Pfam" id="PF10410">
    <property type="entry name" value="DnaB_bind"/>
    <property type="match status" value="1"/>
</dbReference>
<sequence length="615" mass="69349">MSNGRIPEQVIDAVLKAHDIVEVVGRHVHLTKQGHYLKGLCPFHSEKTPSFTVTPEKQIYHCFGCGAGGNAIRFVSEVEGLSFGQALRKLASEANLDVGLQSPQNGPAETKDHAERNRLIEAYELAGKLYRYILLSTKEGKPALEYLRSRGLTDKLIELYGIGYAPAGWDTLAKLLEKREFALPLMEQGGLISSRQDGTGYFDKFRDRIIFPISDWKGNIIAFAGRAMGEAQPKYLNSPESMLFHKSRTLYNLHHARPHIRKSQELVLFEGYMDVIKSWEAGVTNGVATMGTALTQEHAEAIRRLAERVIVAYDGDNAGQTAAYKSIPILENAGCQVRIALLPSGNDPDEYITKYGSERFVREVIGTAVPSIKYKLLHFRKNFKLQEDGEKLRYIGQALKLLAGLSSPIEREHYVRELSSEFHYSYEALQQNLNEIRLQSEKNERFGDNKDKPWNNVMNDGKPREHREKTPAIYPAYQFAERQLISVMMSDRDVSGYVQRQLGEQFNVEAHAALAAYLYAYYAQGHEPSASTFIGMLQDDKLESLASSLTLIDNRNGINDAVIDDYIREIKKYPLLQILESKREEIKKAERVGDISKALQLGSEIITLEKQLKSS</sequence>
<evidence type="ECO:0000313" key="18">
    <source>
        <dbReference type="Proteomes" id="UP000317036"/>
    </source>
</evidence>
<dbReference type="InterPro" id="IPR037068">
    <property type="entry name" value="DNA_primase_core_N_sf"/>
</dbReference>
<keyword evidence="2 12" id="KW-0639">Primosome</keyword>
<dbReference type="GO" id="GO:0005524">
    <property type="term" value="F:ATP binding"/>
    <property type="evidence" value="ECO:0007669"/>
    <property type="project" value="InterPro"/>
</dbReference>
<dbReference type="GO" id="GO:0008270">
    <property type="term" value="F:zinc ion binding"/>
    <property type="evidence" value="ECO:0007669"/>
    <property type="project" value="UniProtKB-UniRule"/>
</dbReference>
<comment type="caution">
    <text evidence="17">The sequence shown here is derived from an EMBL/GenBank/DDBJ whole genome shotgun (WGS) entry which is preliminary data.</text>
</comment>
<keyword evidence="7 12" id="KW-0863">Zinc-finger</keyword>
<dbReference type="SUPFAM" id="SSF56731">
    <property type="entry name" value="DNA primase core"/>
    <property type="match status" value="1"/>
</dbReference>
<evidence type="ECO:0000313" key="17">
    <source>
        <dbReference type="EMBL" id="TVY09641.1"/>
    </source>
</evidence>
<evidence type="ECO:0000256" key="13">
    <source>
        <dbReference type="PIRNR" id="PIRNR002811"/>
    </source>
</evidence>
<dbReference type="PIRSF" id="PIRSF002811">
    <property type="entry name" value="DnaG"/>
    <property type="match status" value="1"/>
</dbReference>
<dbReference type="CDD" id="cd03364">
    <property type="entry name" value="TOPRIM_DnaG_primases"/>
    <property type="match status" value="1"/>
</dbReference>
<dbReference type="InterPro" id="IPR034151">
    <property type="entry name" value="TOPRIM_DnaG_bac"/>
</dbReference>
<reference evidence="17 18" key="1">
    <citation type="submission" date="2019-07" db="EMBL/GenBank/DDBJ databases">
        <authorList>
            <person name="Kim J."/>
        </authorList>
    </citation>
    <scope>NUCLEOTIDE SEQUENCE [LARGE SCALE GENOMIC DNA]</scope>
    <source>
        <strain evidence="17 18">JC52</strain>
    </source>
</reference>
<evidence type="ECO:0000256" key="6">
    <source>
        <dbReference type="ARBA" id="ARBA00022723"/>
    </source>
</evidence>
<evidence type="ECO:0000256" key="4">
    <source>
        <dbReference type="ARBA" id="ARBA00022695"/>
    </source>
</evidence>
<comment type="function">
    <text evidence="12 13">RNA polymerase that catalyzes the synthesis of short RNA molecules used as primers for DNA polymerase during DNA replication.</text>
</comment>
<keyword evidence="1 12" id="KW-0240">DNA-directed RNA polymerase</keyword>
<feature type="compositionally biased region" description="Basic and acidic residues" evidence="15">
    <location>
        <begin position="444"/>
        <end position="453"/>
    </location>
</feature>
<dbReference type="Gene3D" id="3.90.580.10">
    <property type="entry name" value="Zinc finger, CHC2-type domain"/>
    <property type="match status" value="1"/>
</dbReference>
<dbReference type="EC" id="2.7.7.101" evidence="12"/>
<feature type="domain" description="Toprim" evidence="16">
    <location>
        <begin position="264"/>
        <end position="345"/>
    </location>
</feature>
<dbReference type="Gene3D" id="6.10.140.360">
    <property type="match status" value="1"/>
</dbReference>
<keyword evidence="18" id="KW-1185">Reference proteome</keyword>
<name>A0A559KBZ2_9BACL</name>
<dbReference type="PROSITE" id="PS50880">
    <property type="entry name" value="TOPRIM"/>
    <property type="match status" value="1"/>
</dbReference>
<accession>A0A559KBZ2</accession>
<evidence type="ECO:0000256" key="9">
    <source>
        <dbReference type="ARBA" id="ARBA00022842"/>
    </source>
</evidence>
<dbReference type="InterPro" id="IPR050219">
    <property type="entry name" value="DnaG_primase"/>
</dbReference>
<gene>
    <name evidence="12" type="primary">dnaG</name>
    <name evidence="17" type="ORF">FPZ49_12965</name>
</gene>
<dbReference type="InterPro" id="IPR006171">
    <property type="entry name" value="TOPRIM_dom"/>
</dbReference>
<keyword evidence="3 12" id="KW-0808">Transferase</keyword>
<evidence type="ECO:0000256" key="11">
    <source>
        <dbReference type="ARBA" id="ARBA00023163"/>
    </source>
</evidence>
<dbReference type="InterPro" id="IPR006295">
    <property type="entry name" value="DNA_primase_DnaG"/>
</dbReference>
<keyword evidence="5 12" id="KW-0235">DNA replication</keyword>
<dbReference type="InterPro" id="IPR036977">
    <property type="entry name" value="DNA_primase_Znf_CHC2"/>
</dbReference>
<dbReference type="SMART" id="SM00400">
    <property type="entry name" value="ZnF_CHCC"/>
    <property type="match status" value="1"/>
</dbReference>
<dbReference type="Proteomes" id="UP000317036">
    <property type="component" value="Unassembled WGS sequence"/>
</dbReference>
<dbReference type="SUPFAM" id="SSF57783">
    <property type="entry name" value="Zinc beta-ribbon"/>
    <property type="match status" value="1"/>
</dbReference>
<dbReference type="GO" id="GO:0003678">
    <property type="term" value="F:DNA helicase activity"/>
    <property type="evidence" value="ECO:0007669"/>
    <property type="project" value="InterPro"/>
</dbReference>
<dbReference type="GO" id="GO:1990077">
    <property type="term" value="C:primosome complex"/>
    <property type="evidence" value="ECO:0007669"/>
    <property type="project" value="UniProtKB-KW"/>
</dbReference>
<comment type="domain">
    <text evidence="12">Contains an N-terminal zinc-binding domain, a central core domain that contains the primase activity, and a C-terminal DnaB-binding domain.</text>
</comment>
<evidence type="ECO:0000256" key="15">
    <source>
        <dbReference type="SAM" id="MobiDB-lite"/>
    </source>
</evidence>
<dbReference type="SMART" id="SM00493">
    <property type="entry name" value="TOPRIM"/>
    <property type="match status" value="1"/>
</dbReference>
<keyword evidence="4 12" id="KW-0548">Nucleotidyltransferase</keyword>